<protein>
    <recommendedName>
        <fullName evidence="11">G-protein coupled receptors family 1 profile domain-containing protein</fullName>
    </recommendedName>
</protein>
<feature type="transmembrane region" description="Helical" evidence="10">
    <location>
        <begin position="92"/>
        <end position="116"/>
    </location>
</feature>
<feature type="transmembrane region" description="Helical" evidence="10">
    <location>
        <begin position="54"/>
        <end position="72"/>
    </location>
</feature>
<feature type="transmembrane region" description="Helical" evidence="10">
    <location>
        <begin position="253"/>
        <end position="277"/>
    </location>
</feature>
<keyword evidence="7 9" id="KW-0675">Receptor</keyword>
<evidence type="ECO:0000313" key="12">
    <source>
        <dbReference type="EMBL" id="KAE9530804.1"/>
    </source>
</evidence>
<evidence type="ECO:0000256" key="3">
    <source>
        <dbReference type="ARBA" id="ARBA00022692"/>
    </source>
</evidence>
<feature type="domain" description="G-protein coupled receptors family 1 profile" evidence="11">
    <location>
        <begin position="34"/>
        <end position="306"/>
    </location>
</feature>
<comment type="similarity">
    <text evidence="2 9">Belongs to the G-protein coupled receptor 1 family.</text>
</comment>
<dbReference type="GO" id="GO:0005886">
    <property type="term" value="C:plasma membrane"/>
    <property type="evidence" value="ECO:0007669"/>
    <property type="project" value="TreeGrafter"/>
</dbReference>
<accession>A0A6G0TEA5</accession>
<dbReference type="PROSITE" id="PS50262">
    <property type="entry name" value="G_PROTEIN_RECEP_F1_2"/>
    <property type="match status" value="1"/>
</dbReference>
<dbReference type="GO" id="GO:0004930">
    <property type="term" value="F:G protein-coupled receptor activity"/>
    <property type="evidence" value="ECO:0007669"/>
    <property type="project" value="UniProtKB-KW"/>
</dbReference>
<feature type="transmembrane region" description="Helical" evidence="10">
    <location>
        <begin position="195"/>
        <end position="218"/>
    </location>
</feature>
<dbReference type="AlphaFoldDB" id="A0A6G0TEA5"/>
<sequence>MSTHTNEDLEDKISLTDGFIKYYPLLVVCLGSLGNFFSVMVFFGTKLRNQSSSYYLSSLAISDTLFLLIQLMPMLSKTGISGIYHMPGFCQFFVYLTQVKQLLICSFISVWLVVVFTSERFIAVRYPLHRSVICTVYRAKIVLCILITFALTVHIPYLVISTPNSTVLENNSTTTECSLNFSWYELYKWLNYADVIMNMLIPFFLIVIFNSMICQSVCRLARIRRTMTLHPSRRRQSTSQNSQHTSQIKVTEMLLVVSTVFLCLNLPSYVFRVWMVWDNTSTKYKTIQVIANQMYNTHFGINFVLYCVSGQNFRRALVELWNKGRYSNKRLRETQFTTVLSEFSKSGVGSKQTTVNGTWKEVHELIPIAHS</sequence>
<organism evidence="12 13">
    <name type="scientific">Aphis glycines</name>
    <name type="common">Soybean aphid</name>
    <dbReference type="NCBI Taxonomy" id="307491"/>
    <lineage>
        <taxon>Eukaryota</taxon>
        <taxon>Metazoa</taxon>
        <taxon>Ecdysozoa</taxon>
        <taxon>Arthropoda</taxon>
        <taxon>Hexapoda</taxon>
        <taxon>Insecta</taxon>
        <taxon>Pterygota</taxon>
        <taxon>Neoptera</taxon>
        <taxon>Paraneoptera</taxon>
        <taxon>Hemiptera</taxon>
        <taxon>Sternorrhyncha</taxon>
        <taxon>Aphidomorpha</taxon>
        <taxon>Aphidoidea</taxon>
        <taxon>Aphididae</taxon>
        <taxon>Aphidini</taxon>
        <taxon>Aphis</taxon>
        <taxon>Aphis</taxon>
    </lineage>
</organism>
<evidence type="ECO:0000313" key="13">
    <source>
        <dbReference type="Proteomes" id="UP000475862"/>
    </source>
</evidence>
<evidence type="ECO:0000256" key="1">
    <source>
        <dbReference type="ARBA" id="ARBA00004141"/>
    </source>
</evidence>
<keyword evidence="5 9" id="KW-0297">G-protein coupled receptor</keyword>
<dbReference type="PANTHER" id="PTHR24243:SF230">
    <property type="entry name" value="G-PROTEIN COUPLED RECEPTORS FAMILY 1 PROFILE DOMAIN-CONTAINING PROTEIN"/>
    <property type="match status" value="1"/>
</dbReference>
<evidence type="ECO:0000259" key="11">
    <source>
        <dbReference type="PROSITE" id="PS50262"/>
    </source>
</evidence>
<evidence type="ECO:0000256" key="10">
    <source>
        <dbReference type="SAM" id="Phobius"/>
    </source>
</evidence>
<proteinExistence type="inferred from homology"/>
<keyword evidence="13" id="KW-1185">Reference proteome</keyword>
<dbReference type="OrthoDB" id="9990906at2759"/>
<comment type="subcellular location">
    <subcellularLocation>
        <location evidence="1">Membrane</location>
        <topology evidence="1">Multi-pass membrane protein</topology>
    </subcellularLocation>
</comment>
<evidence type="ECO:0000256" key="4">
    <source>
        <dbReference type="ARBA" id="ARBA00022989"/>
    </source>
</evidence>
<gene>
    <name evidence="12" type="ORF">AGLY_011266</name>
</gene>
<keyword evidence="6 10" id="KW-0472">Membrane</keyword>
<dbReference type="PROSITE" id="PS00237">
    <property type="entry name" value="G_PROTEIN_RECEP_F1_1"/>
    <property type="match status" value="1"/>
</dbReference>
<evidence type="ECO:0000256" key="7">
    <source>
        <dbReference type="ARBA" id="ARBA00023170"/>
    </source>
</evidence>
<dbReference type="Pfam" id="PF00001">
    <property type="entry name" value="7tm_1"/>
    <property type="match status" value="1"/>
</dbReference>
<dbReference type="InterPro" id="IPR017452">
    <property type="entry name" value="GPCR_Rhodpsn_7TM"/>
</dbReference>
<feature type="transmembrane region" description="Helical" evidence="10">
    <location>
        <begin position="20"/>
        <end position="42"/>
    </location>
</feature>
<dbReference type="InterPro" id="IPR000276">
    <property type="entry name" value="GPCR_Rhodpsn"/>
</dbReference>
<feature type="transmembrane region" description="Helical" evidence="10">
    <location>
        <begin position="137"/>
        <end position="160"/>
    </location>
</feature>
<evidence type="ECO:0000256" key="8">
    <source>
        <dbReference type="ARBA" id="ARBA00023224"/>
    </source>
</evidence>
<dbReference type="Proteomes" id="UP000475862">
    <property type="component" value="Unassembled WGS sequence"/>
</dbReference>
<evidence type="ECO:0000256" key="5">
    <source>
        <dbReference type="ARBA" id="ARBA00023040"/>
    </source>
</evidence>
<evidence type="ECO:0000256" key="9">
    <source>
        <dbReference type="RuleBase" id="RU000688"/>
    </source>
</evidence>
<dbReference type="Gene3D" id="1.20.1070.10">
    <property type="entry name" value="Rhodopsin 7-helix transmembrane proteins"/>
    <property type="match status" value="1"/>
</dbReference>
<evidence type="ECO:0000256" key="2">
    <source>
        <dbReference type="ARBA" id="ARBA00010663"/>
    </source>
</evidence>
<dbReference type="PRINTS" id="PR00237">
    <property type="entry name" value="GPCRRHODOPSN"/>
</dbReference>
<reference evidence="12 13" key="1">
    <citation type="submission" date="2019-08" db="EMBL/GenBank/DDBJ databases">
        <title>The genome of the soybean aphid Biotype 1, its phylome, world population structure and adaptation to the North American continent.</title>
        <authorList>
            <person name="Giordano R."/>
            <person name="Donthu R.K."/>
            <person name="Hernandez A.G."/>
            <person name="Wright C.L."/>
            <person name="Zimin A.V."/>
        </authorList>
    </citation>
    <scope>NUCLEOTIDE SEQUENCE [LARGE SCALE GENOMIC DNA]</scope>
    <source>
        <tissue evidence="12">Whole aphids</tissue>
    </source>
</reference>
<comment type="caution">
    <text evidence="12">The sequence shown here is derived from an EMBL/GenBank/DDBJ whole genome shotgun (WGS) entry which is preliminary data.</text>
</comment>
<dbReference type="SUPFAM" id="SSF81321">
    <property type="entry name" value="Family A G protein-coupled receptor-like"/>
    <property type="match status" value="1"/>
</dbReference>
<dbReference type="CDD" id="cd14978">
    <property type="entry name" value="7tmA_FMRFamide_R-like"/>
    <property type="match status" value="1"/>
</dbReference>
<name>A0A6G0TEA5_APHGL</name>
<dbReference type="PANTHER" id="PTHR24243">
    <property type="entry name" value="G-PROTEIN COUPLED RECEPTOR"/>
    <property type="match status" value="1"/>
</dbReference>
<keyword evidence="8 9" id="KW-0807">Transducer</keyword>
<keyword evidence="4 10" id="KW-1133">Transmembrane helix</keyword>
<evidence type="ECO:0000256" key="6">
    <source>
        <dbReference type="ARBA" id="ARBA00023136"/>
    </source>
</evidence>
<dbReference type="EMBL" id="VYZN01000042">
    <property type="protein sequence ID" value="KAE9530804.1"/>
    <property type="molecule type" value="Genomic_DNA"/>
</dbReference>
<keyword evidence="3 9" id="KW-0812">Transmembrane</keyword>